<feature type="transmembrane region" description="Helical" evidence="5">
    <location>
        <begin position="81"/>
        <end position="104"/>
    </location>
</feature>
<feature type="transmembrane region" description="Helical" evidence="5">
    <location>
        <begin position="319"/>
        <end position="343"/>
    </location>
</feature>
<keyword evidence="4 5" id="KW-0472">Membrane</keyword>
<feature type="transmembrane region" description="Helical" evidence="5">
    <location>
        <begin position="188"/>
        <end position="213"/>
    </location>
</feature>
<keyword evidence="2 5" id="KW-0812">Transmembrane</keyword>
<evidence type="ECO:0000256" key="4">
    <source>
        <dbReference type="ARBA" id="ARBA00023136"/>
    </source>
</evidence>
<gene>
    <name evidence="7" type="primary">glpT</name>
    <name evidence="7" type="ORF">WBAF_1487</name>
</gene>
<dbReference type="InterPro" id="IPR000849">
    <property type="entry name" value="Sugar_P_transporter"/>
</dbReference>
<organism evidence="7">
    <name type="scientific">Wolbachia endosymbiont of Aleurodicus floccissimus</name>
    <dbReference type="NCBI Taxonomy" id="2152762"/>
    <lineage>
        <taxon>Bacteria</taxon>
        <taxon>Pseudomonadati</taxon>
        <taxon>Pseudomonadota</taxon>
        <taxon>Alphaproteobacteria</taxon>
        <taxon>Rickettsiales</taxon>
        <taxon>Anaplasmataceae</taxon>
        <taxon>Wolbachieae</taxon>
        <taxon>Wolbachia</taxon>
    </lineage>
</organism>
<dbReference type="EMBL" id="OUNF01000401">
    <property type="protein sequence ID" value="SPP34462.1"/>
    <property type="molecule type" value="Genomic_DNA"/>
</dbReference>
<dbReference type="GO" id="GO:0035435">
    <property type="term" value="P:phosphate ion transmembrane transport"/>
    <property type="evidence" value="ECO:0007669"/>
    <property type="project" value="TreeGrafter"/>
</dbReference>
<evidence type="ECO:0000256" key="1">
    <source>
        <dbReference type="ARBA" id="ARBA00004429"/>
    </source>
</evidence>
<feature type="transmembrane region" description="Helical" evidence="5">
    <location>
        <begin position="25"/>
        <end position="42"/>
    </location>
</feature>
<dbReference type="Gene3D" id="1.20.1250.20">
    <property type="entry name" value="MFS general substrate transporter like domains"/>
    <property type="match status" value="2"/>
</dbReference>
<feature type="transmembrane region" description="Helical" evidence="5">
    <location>
        <begin position="259"/>
        <end position="276"/>
    </location>
</feature>
<accession>A0A3B0JGZ4</accession>
<name>A0A3B0JGZ4_9RICK</name>
<dbReference type="PROSITE" id="PS50850">
    <property type="entry name" value="MFS"/>
    <property type="match status" value="1"/>
</dbReference>
<dbReference type="GO" id="GO:0005886">
    <property type="term" value="C:plasma membrane"/>
    <property type="evidence" value="ECO:0007669"/>
    <property type="project" value="UniProtKB-SubCell"/>
</dbReference>
<dbReference type="InterPro" id="IPR051337">
    <property type="entry name" value="OPA_Antiporter"/>
</dbReference>
<dbReference type="GO" id="GO:0061513">
    <property type="term" value="F:glucose 6-phosphate:phosphate antiporter activity"/>
    <property type="evidence" value="ECO:0007669"/>
    <property type="project" value="TreeGrafter"/>
</dbReference>
<feature type="transmembrane region" description="Helical" evidence="5">
    <location>
        <begin position="54"/>
        <end position="75"/>
    </location>
</feature>
<dbReference type="InterPro" id="IPR020846">
    <property type="entry name" value="MFS_dom"/>
</dbReference>
<reference evidence="7" key="1">
    <citation type="submission" date="2018-04" db="EMBL/GenBank/DDBJ databases">
        <authorList>
            <person name="Go L.Y."/>
            <person name="Mitchell J.A."/>
        </authorList>
    </citation>
    <scope>NUCLEOTIDE SEQUENCE</scope>
    <source>
        <strain evidence="7">WBAF</strain>
    </source>
</reference>
<feature type="domain" description="Major facilitator superfamily (MFS) profile" evidence="6">
    <location>
        <begin position="1"/>
        <end position="374"/>
    </location>
</feature>
<evidence type="ECO:0000256" key="3">
    <source>
        <dbReference type="ARBA" id="ARBA00022989"/>
    </source>
</evidence>
<sequence>MLLYLSRQSIPIALPLLIDTDHVKLSYFFACFSFFYGVSKFVNGIVMDSKNNPLFMFGLCNIATGLLTIGITLSYNNLTLLLLTLILLAWTQGLGWPAITKFMVTNSSISSIASSWGVMSASQQLGSCITLILLPSIIKIYDAKSAFLYSGLLCLLFGIYIILKAYYKESANFTTYYKVQKSQIGIKVTSSIWFLCCATFCAYIIKMGIFFWFPIILRDKLQISLVQSSLITGVYDLGGILGTLITGRISDMYFFQNRSLLALLYMLGIALTFIAMNFGQNIILMNLGAILSGFFIFGVQVLTGVIAVEIAPQNNVCAIVSLTGLFGYIASSIFSCVLLGVLVKHFGNSIMFSFFSICSVVALVCFSILSSKDLKKLSKAV</sequence>
<protein>
    <submittedName>
        <fullName evidence="7">Glycerol-3-phosphate transporter</fullName>
    </submittedName>
</protein>
<dbReference type="AlphaFoldDB" id="A0A3B0JGZ4"/>
<comment type="subcellular location">
    <subcellularLocation>
        <location evidence="1">Cell inner membrane</location>
        <topology evidence="1">Multi-pass membrane protein</topology>
    </subcellularLocation>
</comment>
<dbReference type="InterPro" id="IPR036259">
    <property type="entry name" value="MFS_trans_sf"/>
</dbReference>
<feature type="transmembrane region" description="Helical" evidence="5">
    <location>
        <begin position="349"/>
        <end position="369"/>
    </location>
</feature>
<evidence type="ECO:0000256" key="5">
    <source>
        <dbReference type="SAM" id="Phobius"/>
    </source>
</evidence>
<feature type="transmembrane region" description="Helical" evidence="5">
    <location>
        <begin position="225"/>
        <end position="247"/>
    </location>
</feature>
<feature type="transmembrane region" description="Helical" evidence="5">
    <location>
        <begin position="147"/>
        <end position="167"/>
    </location>
</feature>
<feature type="transmembrane region" description="Helical" evidence="5">
    <location>
        <begin position="282"/>
        <end position="307"/>
    </location>
</feature>
<evidence type="ECO:0000313" key="7">
    <source>
        <dbReference type="EMBL" id="SPP34462.1"/>
    </source>
</evidence>
<evidence type="ECO:0000259" key="6">
    <source>
        <dbReference type="PROSITE" id="PS50850"/>
    </source>
</evidence>
<evidence type="ECO:0000256" key="2">
    <source>
        <dbReference type="ARBA" id="ARBA00022692"/>
    </source>
</evidence>
<dbReference type="PIRSF" id="PIRSF002808">
    <property type="entry name" value="Hexose_phosphate_transp"/>
    <property type="match status" value="1"/>
</dbReference>
<proteinExistence type="predicted"/>
<dbReference type="InterPro" id="IPR011701">
    <property type="entry name" value="MFS"/>
</dbReference>
<dbReference type="PANTHER" id="PTHR43826:SF3">
    <property type="entry name" value="GLUCOSE-6-PHOSPHATE EXCHANGER SLC37A4"/>
    <property type="match status" value="1"/>
</dbReference>
<keyword evidence="3 5" id="KW-1133">Transmembrane helix</keyword>
<dbReference type="PANTHER" id="PTHR43826">
    <property type="entry name" value="GLUCOSE-6-PHOSPHATE EXCHANGER SLC37A4"/>
    <property type="match status" value="1"/>
</dbReference>
<dbReference type="Pfam" id="PF07690">
    <property type="entry name" value="MFS_1"/>
    <property type="match status" value="1"/>
</dbReference>
<dbReference type="SUPFAM" id="SSF103473">
    <property type="entry name" value="MFS general substrate transporter"/>
    <property type="match status" value="1"/>
</dbReference>